<comment type="caution">
    <text evidence="2">The sequence shown here is derived from an EMBL/GenBank/DDBJ whole genome shotgun (WGS) entry which is preliminary data.</text>
</comment>
<dbReference type="AlphaFoldDB" id="A0A9W6T067"/>
<keyword evidence="3" id="KW-1185">Reference proteome</keyword>
<feature type="compositionally biased region" description="Polar residues" evidence="1">
    <location>
        <begin position="1"/>
        <end position="15"/>
    </location>
</feature>
<accession>A0A9W6T067</accession>
<feature type="region of interest" description="Disordered" evidence="1">
    <location>
        <begin position="125"/>
        <end position="152"/>
    </location>
</feature>
<feature type="region of interest" description="Disordered" evidence="1">
    <location>
        <begin position="72"/>
        <end position="110"/>
    </location>
</feature>
<gene>
    <name evidence="2" type="ORF">Cboi02_000295800</name>
</gene>
<dbReference type="EMBL" id="BSXN01000954">
    <property type="protein sequence ID" value="GME70786.1"/>
    <property type="molecule type" value="Genomic_DNA"/>
</dbReference>
<evidence type="ECO:0000256" key="1">
    <source>
        <dbReference type="SAM" id="MobiDB-lite"/>
    </source>
</evidence>
<name>A0A9W6T067_CANBO</name>
<feature type="compositionally biased region" description="Polar residues" evidence="1">
    <location>
        <begin position="44"/>
        <end position="57"/>
    </location>
</feature>
<sequence length="152" mass="16334">MQQQQLPLQTGSNNPFALGSQPQQQQQPQQLQQQQQQPAAVQQTPTGSQRMNNQYSELNALIATGTGIDTFGNVGETRVPAQHTKTGTFINSSGTGYKQENAPQGNPFMGTQYTGMPSAQITPAYTGYGFGNQPQNSSQQTAQQNGSSLIDL</sequence>
<evidence type="ECO:0000313" key="3">
    <source>
        <dbReference type="Proteomes" id="UP001165120"/>
    </source>
</evidence>
<dbReference type="Proteomes" id="UP001165120">
    <property type="component" value="Unassembled WGS sequence"/>
</dbReference>
<feature type="compositionally biased region" description="Low complexity" evidence="1">
    <location>
        <begin position="132"/>
        <end position="152"/>
    </location>
</feature>
<protein>
    <submittedName>
        <fullName evidence="2">Unnamed protein product</fullName>
    </submittedName>
</protein>
<feature type="region of interest" description="Disordered" evidence="1">
    <location>
        <begin position="1"/>
        <end position="57"/>
    </location>
</feature>
<reference evidence="2" key="1">
    <citation type="submission" date="2023-04" db="EMBL/GenBank/DDBJ databases">
        <title>Candida boidinii NBRC 10035.</title>
        <authorList>
            <person name="Ichikawa N."/>
            <person name="Sato H."/>
            <person name="Tonouchi N."/>
        </authorList>
    </citation>
    <scope>NUCLEOTIDE SEQUENCE</scope>
    <source>
        <strain evidence="2">NBRC 10035</strain>
    </source>
</reference>
<feature type="compositionally biased region" description="Polar residues" evidence="1">
    <location>
        <begin position="83"/>
        <end position="110"/>
    </location>
</feature>
<organism evidence="2 3">
    <name type="scientific">Candida boidinii</name>
    <name type="common">Yeast</name>
    <dbReference type="NCBI Taxonomy" id="5477"/>
    <lineage>
        <taxon>Eukaryota</taxon>
        <taxon>Fungi</taxon>
        <taxon>Dikarya</taxon>
        <taxon>Ascomycota</taxon>
        <taxon>Saccharomycotina</taxon>
        <taxon>Pichiomycetes</taxon>
        <taxon>Pichiales</taxon>
        <taxon>Pichiaceae</taxon>
        <taxon>Ogataea</taxon>
        <taxon>Ogataea/Candida clade</taxon>
    </lineage>
</organism>
<evidence type="ECO:0000313" key="2">
    <source>
        <dbReference type="EMBL" id="GME70786.1"/>
    </source>
</evidence>
<proteinExistence type="predicted"/>
<feature type="compositionally biased region" description="Low complexity" evidence="1">
    <location>
        <begin position="21"/>
        <end position="43"/>
    </location>
</feature>